<keyword evidence="2" id="KW-1185">Reference proteome</keyword>
<name>A0A4C1UCU4_EUMVA</name>
<comment type="caution">
    <text evidence="1">The sequence shown here is derived from an EMBL/GenBank/DDBJ whole genome shotgun (WGS) entry which is preliminary data.</text>
</comment>
<protein>
    <submittedName>
        <fullName evidence="1">Uncharacterized protein</fullName>
    </submittedName>
</protein>
<evidence type="ECO:0000313" key="2">
    <source>
        <dbReference type="Proteomes" id="UP000299102"/>
    </source>
</evidence>
<dbReference type="EMBL" id="BGZK01000153">
    <property type="protein sequence ID" value="GBP23744.1"/>
    <property type="molecule type" value="Genomic_DNA"/>
</dbReference>
<reference evidence="1 2" key="1">
    <citation type="journal article" date="2019" name="Commun. Biol.">
        <title>The bagworm genome reveals a unique fibroin gene that provides high tensile strength.</title>
        <authorList>
            <person name="Kono N."/>
            <person name="Nakamura H."/>
            <person name="Ohtoshi R."/>
            <person name="Tomita M."/>
            <person name="Numata K."/>
            <person name="Arakawa K."/>
        </authorList>
    </citation>
    <scope>NUCLEOTIDE SEQUENCE [LARGE SCALE GENOMIC DNA]</scope>
</reference>
<sequence length="97" mass="10639">MSSSSSLSVQSSGTRSVYCVPNCICTVPSRRVVVMSCTRMSVCGTVQCSPCGDRQATCVYPECSLRLTIPSARRALARFLCLEYAPTKSRFQYPIEL</sequence>
<dbReference type="AlphaFoldDB" id="A0A4C1UCU4"/>
<dbReference type="Proteomes" id="UP000299102">
    <property type="component" value="Unassembled WGS sequence"/>
</dbReference>
<accession>A0A4C1UCU4</accession>
<proteinExistence type="predicted"/>
<evidence type="ECO:0000313" key="1">
    <source>
        <dbReference type="EMBL" id="GBP23744.1"/>
    </source>
</evidence>
<organism evidence="1 2">
    <name type="scientific">Eumeta variegata</name>
    <name type="common">Bagworm moth</name>
    <name type="synonym">Eumeta japonica</name>
    <dbReference type="NCBI Taxonomy" id="151549"/>
    <lineage>
        <taxon>Eukaryota</taxon>
        <taxon>Metazoa</taxon>
        <taxon>Ecdysozoa</taxon>
        <taxon>Arthropoda</taxon>
        <taxon>Hexapoda</taxon>
        <taxon>Insecta</taxon>
        <taxon>Pterygota</taxon>
        <taxon>Neoptera</taxon>
        <taxon>Endopterygota</taxon>
        <taxon>Lepidoptera</taxon>
        <taxon>Glossata</taxon>
        <taxon>Ditrysia</taxon>
        <taxon>Tineoidea</taxon>
        <taxon>Psychidae</taxon>
        <taxon>Oiketicinae</taxon>
        <taxon>Eumeta</taxon>
    </lineage>
</organism>
<gene>
    <name evidence="1" type="ORF">EVAR_13700_1</name>
</gene>